<feature type="compositionally biased region" description="Basic and acidic residues" evidence="1">
    <location>
        <begin position="485"/>
        <end position="523"/>
    </location>
</feature>
<proteinExistence type="predicted"/>
<dbReference type="EMBL" id="VULZ01000002">
    <property type="protein sequence ID" value="MSS13859.1"/>
    <property type="molecule type" value="Genomic_DNA"/>
</dbReference>
<dbReference type="RefSeq" id="WP_154522540.1">
    <property type="nucleotide sequence ID" value="NZ_VULZ01000002.1"/>
</dbReference>
<feature type="region of interest" description="Disordered" evidence="1">
    <location>
        <begin position="175"/>
        <end position="196"/>
    </location>
</feature>
<dbReference type="Pfam" id="PF03432">
    <property type="entry name" value="Relaxase"/>
    <property type="match status" value="1"/>
</dbReference>
<dbReference type="InterPro" id="IPR005094">
    <property type="entry name" value="Endonuclease_MobA/VirD2"/>
</dbReference>
<sequence length="523" mass="61070">MAVTKLLRIKERKSGDPSGGLKAALRYICNPDKATLVGGNAGSSPDHAYAVMKRNKDYWNKTGGSAGFHYVISFPPDCKVDARTAGLVAEDFTQELLGGRYYFTYAVHTDKDHMHVHIVFDSVAVDDGVKYHSPKGDWEKRIQPISDRVCQKYGLPPLEYGEARTSVNHGEWIRRKERRKEKHGGPDTRDNWETKKQQSEHPYIHSWFDLMRDDIDEAIMRSPSYGSFLRYMESLGYTVRDGKYLSLKPEGRERAVRTLRLGRGYSKEEIQERIEFVRSHPVDPEDFRRYGEMETVRRLLFLKKRKSGKWRMTPFQRSFYRSWRNTCLIRRPGPMARRGSRSAVLQLEELSDNLQFLIREDIRSEEDLRQKWKAAGIERKAVQSELSSVRTRIYRSGISRNVRRWKELKEKASRSPEEESELLQLGKKIERAMPIERAIAYEADLEAQQSRCLDQIRTLKSRERLLAGIDRQLMEMQQENISDPETGRTMESRKPGSREQTPKMDAQARQEENMKKEEEEVIR</sequence>
<keyword evidence="4" id="KW-1185">Reference proteome</keyword>
<name>A0A6L5X0G0_9FIRM</name>
<evidence type="ECO:0000259" key="2">
    <source>
        <dbReference type="Pfam" id="PF03432"/>
    </source>
</evidence>
<dbReference type="AlphaFoldDB" id="A0A6L5X0G0"/>
<dbReference type="Gene3D" id="3.30.930.30">
    <property type="match status" value="1"/>
</dbReference>
<comment type="caution">
    <text evidence="3">The sequence shown here is derived from an EMBL/GenBank/DDBJ whole genome shotgun (WGS) entry which is preliminary data.</text>
</comment>
<feature type="compositionally biased region" description="Basic and acidic residues" evidence="1">
    <location>
        <begin position="183"/>
        <end position="196"/>
    </location>
</feature>
<dbReference type="Proteomes" id="UP000481852">
    <property type="component" value="Unassembled WGS sequence"/>
</dbReference>
<evidence type="ECO:0000256" key="1">
    <source>
        <dbReference type="SAM" id="MobiDB-lite"/>
    </source>
</evidence>
<evidence type="ECO:0000313" key="4">
    <source>
        <dbReference type="Proteomes" id="UP000481852"/>
    </source>
</evidence>
<gene>
    <name evidence="3" type="ORF">FYJ35_02175</name>
</gene>
<accession>A0A6L5X0G0</accession>
<feature type="region of interest" description="Disordered" evidence="1">
    <location>
        <begin position="475"/>
        <end position="523"/>
    </location>
</feature>
<reference evidence="3 4" key="1">
    <citation type="submission" date="2019-08" db="EMBL/GenBank/DDBJ databases">
        <title>In-depth cultivation of the pig gut microbiome towards novel bacterial diversity and tailored functional studies.</title>
        <authorList>
            <person name="Wylensek D."/>
            <person name="Hitch T.C.A."/>
            <person name="Clavel T."/>
        </authorList>
    </citation>
    <scope>NUCLEOTIDE SEQUENCE [LARGE SCALE GENOMIC DNA]</scope>
    <source>
        <strain evidence="3 4">Oil+RF-744-WCA-WT-11</strain>
    </source>
</reference>
<organism evidence="3 4">
    <name type="scientific">Porcincola intestinalis</name>
    <dbReference type="NCBI Taxonomy" id="2606632"/>
    <lineage>
        <taxon>Bacteria</taxon>
        <taxon>Bacillati</taxon>
        <taxon>Bacillota</taxon>
        <taxon>Clostridia</taxon>
        <taxon>Lachnospirales</taxon>
        <taxon>Lachnospiraceae</taxon>
        <taxon>Porcincola</taxon>
    </lineage>
</organism>
<evidence type="ECO:0000313" key="3">
    <source>
        <dbReference type="EMBL" id="MSS13859.1"/>
    </source>
</evidence>
<protein>
    <submittedName>
        <fullName evidence="3">Relaxase/mobilization nuclease domain-containing protein</fullName>
    </submittedName>
</protein>
<feature type="domain" description="MobA/VirD2-like nuclease" evidence="2">
    <location>
        <begin position="27"/>
        <end position="155"/>
    </location>
</feature>